<dbReference type="RefSeq" id="WP_187045340.1">
    <property type="nucleotide sequence ID" value="NZ_JBEPME010000001.1"/>
</dbReference>
<dbReference type="EMBL" id="JBEPME010000001">
    <property type="protein sequence ID" value="MET3656224.1"/>
    <property type="molecule type" value="Genomic_DNA"/>
</dbReference>
<dbReference type="InterPro" id="IPR027417">
    <property type="entry name" value="P-loop_NTPase"/>
</dbReference>
<keyword evidence="1" id="KW-0418">Kinase</keyword>
<comment type="caution">
    <text evidence="1">The sequence shown here is derived from an EMBL/GenBank/DDBJ whole genome shotgun (WGS) entry which is preliminary data.</text>
</comment>
<proteinExistence type="predicted"/>
<dbReference type="SUPFAM" id="SSF52540">
    <property type="entry name" value="P-loop containing nucleoside triphosphate hydrolases"/>
    <property type="match status" value="1"/>
</dbReference>
<evidence type="ECO:0000313" key="2">
    <source>
        <dbReference type="Proteomes" id="UP001549104"/>
    </source>
</evidence>
<sequence>MSKFRGIILEGYSNAGKTSVLKSLKKLQACDDAERSVVILSEHYSQILHKVDGELKWLGREEHLQLLTERVMMLKKLNDWSRKIGQSSERSKGLFFILERFHLNHRVAFSHTILDEIKQLEVELFEMGARCALLTVSPENIEQRISSRNPNEWVGKPEEEMKMACDLLLEQQQEYRNQAVNSIIPTIEINTDKKDWESYAKQVYFVN</sequence>
<evidence type="ECO:0000313" key="1">
    <source>
        <dbReference type="EMBL" id="MET3656224.1"/>
    </source>
</evidence>
<dbReference type="GO" id="GO:0016301">
    <property type="term" value="F:kinase activity"/>
    <property type="evidence" value="ECO:0007669"/>
    <property type="project" value="UniProtKB-KW"/>
</dbReference>
<dbReference type="Gene3D" id="3.40.50.300">
    <property type="entry name" value="P-loop containing nucleotide triphosphate hydrolases"/>
    <property type="match status" value="1"/>
</dbReference>
<accession>A0ABV2K822</accession>
<dbReference type="CDD" id="cd02019">
    <property type="entry name" value="NK"/>
    <property type="match status" value="1"/>
</dbReference>
<keyword evidence="2" id="KW-1185">Reference proteome</keyword>
<dbReference type="Proteomes" id="UP001549104">
    <property type="component" value="Unassembled WGS sequence"/>
</dbReference>
<organism evidence="1 2">
    <name type="scientific">Sporosarcina psychrophila</name>
    <name type="common">Bacillus psychrophilus</name>
    <dbReference type="NCBI Taxonomy" id="1476"/>
    <lineage>
        <taxon>Bacteria</taxon>
        <taxon>Bacillati</taxon>
        <taxon>Bacillota</taxon>
        <taxon>Bacilli</taxon>
        <taxon>Bacillales</taxon>
        <taxon>Caryophanaceae</taxon>
        <taxon>Sporosarcina</taxon>
    </lineage>
</organism>
<reference evidence="1 2" key="1">
    <citation type="submission" date="2024-06" db="EMBL/GenBank/DDBJ databases">
        <title>Sorghum-associated microbial communities from plants grown in Nebraska, USA.</title>
        <authorList>
            <person name="Schachtman D."/>
        </authorList>
    </citation>
    <scope>NUCLEOTIDE SEQUENCE [LARGE SCALE GENOMIC DNA]</scope>
    <source>
        <strain evidence="1 2">1288</strain>
    </source>
</reference>
<keyword evidence="1" id="KW-0808">Transferase</keyword>
<name>A0ABV2K822_SPOPS</name>
<protein>
    <submittedName>
        <fullName evidence="1">Thymidylate kinase</fullName>
    </submittedName>
</protein>
<gene>
    <name evidence="1" type="ORF">ABIC55_001308</name>
</gene>